<evidence type="ECO:0000256" key="1">
    <source>
        <dbReference type="SAM" id="MobiDB-lite"/>
    </source>
</evidence>
<dbReference type="InterPro" id="IPR010270">
    <property type="entry name" value="Phage_P2_GpM"/>
</dbReference>
<keyword evidence="3" id="KW-1185">Reference proteome</keyword>
<evidence type="ECO:0000313" key="3">
    <source>
        <dbReference type="Proteomes" id="UP001453229"/>
    </source>
</evidence>
<dbReference type="Proteomes" id="UP001453229">
    <property type="component" value="Chromosome"/>
</dbReference>
<evidence type="ECO:0000313" key="2">
    <source>
        <dbReference type="EMBL" id="XAD54940.1"/>
    </source>
</evidence>
<dbReference type="EMBL" id="CP151919">
    <property type="protein sequence ID" value="XAD54940.1"/>
    <property type="molecule type" value="Genomic_DNA"/>
</dbReference>
<reference evidence="2 3" key="1">
    <citation type="submission" date="2024-04" db="EMBL/GenBank/DDBJ databases">
        <title>Salinicola lusitanus LLJ914,a marine bacterium isolated from the Okinawa Trough.</title>
        <authorList>
            <person name="Li J."/>
        </authorList>
    </citation>
    <scope>NUCLEOTIDE SEQUENCE [LARGE SCALE GENOMIC DNA]</scope>
    <source>
        <strain evidence="2 3">LLJ914</strain>
    </source>
</reference>
<protein>
    <submittedName>
        <fullName evidence="2">Phage terminase small subunit</fullName>
    </submittedName>
</protein>
<feature type="region of interest" description="Disordered" evidence="1">
    <location>
        <begin position="1"/>
        <end position="27"/>
    </location>
</feature>
<feature type="compositionally biased region" description="Basic residues" evidence="1">
    <location>
        <begin position="1"/>
        <end position="10"/>
    </location>
</feature>
<organism evidence="2 3">
    <name type="scientific">Salinicola lusitanus</name>
    <dbReference type="NCBI Taxonomy" id="1949085"/>
    <lineage>
        <taxon>Bacteria</taxon>
        <taxon>Pseudomonadati</taxon>
        <taxon>Pseudomonadota</taxon>
        <taxon>Gammaproteobacteria</taxon>
        <taxon>Oceanospirillales</taxon>
        <taxon>Halomonadaceae</taxon>
        <taxon>Salinicola</taxon>
    </lineage>
</organism>
<accession>A0ABZ3CUS6</accession>
<proteinExistence type="predicted"/>
<feature type="compositionally biased region" description="Low complexity" evidence="1">
    <location>
        <begin position="14"/>
        <end position="27"/>
    </location>
</feature>
<name>A0ABZ3CUS6_9GAMM</name>
<dbReference type="Pfam" id="PF05944">
    <property type="entry name" value="Phage_term_smal"/>
    <property type="match status" value="1"/>
</dbReference>
<dbReference type="RefSeq" id="WP_342595469.1">
    <property type="nucleotide sequence ID" value="NZ_CP151919.1"/>
</dbReference>
<gene>
    <name evidence="2" type="primary">gpM</name>
    <name evidence="2" type="ORF">AAGT95_02890</name>
</gene>
<sequence length="232" mass="25630">MTSPARRHFQRVTAAQSAGGAEAGQQQSGDQYELMMATLYDARLSLKKVKSTEAKIAMKRELLPQFDAYIEGVLDAGNGARDEVVTTVMIWRLDVGDLEGALAIARYAIEHDLDTPDRFERDTPSLIAEQLAEEVLSQIESIDDETRQQLGTRLAAIMSGAHDLIDGVDMHDQITAKFRKAYGYALRDAGCPVAAVEQLKRALELNDRVGVKRDIENLERQIKKNASDQPSG</sequence>